<dbReference type="Proteomes" id="UP000233469">
    <property type="component" value="Unassembled WGS sequence"/>
</dbReference>
<reference evidence="2 3" key="1">
    <citation type="submission" date="2016-04" db="EMBL/GenBank/DDBJ databases">
        <title>Genome analyses suggest a sexual origin of heterokaryosis in a supposedly ancient asexual fungus.</title>
        <authorList>
            <person name="Ropars J."/>
            <person name="Sedzielewska K."/>
            <person name="Noel J."/>
            <person name="Charron P."/>
            <person name="Farinelli L."/>
            <person name="Marton T."/>
            <person name="Kruger M."/>
            <person name="Pelin A."/>
            <person name="Brachmann A."/>
            <person name="Corradi N."/>
        </authorList>
    </citation>
    <scope>NUCLEOTIDE SEQUENCE [LARGE SCALE GENOMIC DNA]</scope>
    <source>
        <strain evidence="2 3">C2</strain>
    </source>
</reference>
<feature type="compositionally biased region" description="Acidic residues" evidence="1">
    <location>
        <begin position="35"/>
        <end position="44"/>
    </location>
</feature>
<evidence type="ECO:0000256" key="1">
    <source>
        <dbReference type="SAM" id="MobiDB-lite"/>
    </source>
</evidence>
<dbReference type="EMBL" id="LLXL01002370">
    <property type="protein sequence ID" value="PKK61014.1"/>
    <property type="molecule type" value="Genomic_DNA"/>
</dbReference>
<organism evidence="2 3">
    <name type="scientific">Rhizophagus irregularis</name>
    <dbReference type="NCBI Taxonomy" id="588596"/>
    <lineage>
        <taxon>Eukaryota</taxon>
        <taxon>Fungi</taxon>
        <taxon>Fungi incertae sedis</taxon>
        <taxon>Mucoromycota</taxon>
        <taxon>Glomeromycotina</taxon>
        <taxon>Glomeromycetes</taxon>
        <taxon>Glomerales</taxon>
        <taxon>Glomeraceae</taxon>
        <taxon>Rhizophagus</taxon>
    </lineage>
</organism>
<proteinExistence type="predicted"/>
<sequence>MLKQEIQNLKGEIQSLKDYIRSNINGDSDDKTTNEDNEVGEVDNNDVTSGVANLTLSDPGEYSYRLPDRWVIIKKKYGSTRVEIKCRVDKTKYGILSIIIIGHTGSDWESHRTILEQDPECPDLTDKSPFDVYEDDGVEDIFGGEKIEGIINLNNLEKTLLDVCEVPQDDRPKEYKHSDENIKISRDDGEFVSIRKAIEFYRIKYNEYISTN</sequence>
<accession>A0A2N1MHA7</accession>
<reference evidence="2 3" key="2">
    <citation type="submission" date="2017-10" db="EMBL/GenBank/DDBJ databases">
        <title>Extensive intraspecific genome diversity in a model arbuscular mycorrhizal fungus.</title>
        <authorList>
            <person name="Chen E.C.H."/>
            <person name="Morin E."/>
            <person name="Baudet D."/>
            <person name="Noel J."/>
            <person name="Ndikumana S."/>
            <person name="Charron P."/>
            <person name="St-Onge C."/>
            <person name="Giorgi J."/>
            <person name="Grigoriev I.V."/>
            <person name="Roux C."/>
            <person name="Martin F.M."/>
            <person name="Corradi N."/>
        </authorList>
    </citation>
    <scope>NUCLEOTIDE SEQUENCE [LARGE SCALE GENOMIC DNA]</scope>
    <source>
        <strain evidence="2 3">C2</strain>
    </source>
</reference>
<feature type="region of interest" description="Disordered" evidence="1">
    <location>
        <begin position="24"/>
        <end position="51"/>
    </location>
</feature>
<dbReference type="AlphaFoldDB" id="A0A2N1MHA7"/>
<evidence type="ECO:0000313" key="2">
    <source>
        <dbReference type="EMBL" id="PKK61014.1"/>
    </source>
</evidence>
<name>A0A2N1MHA7_9GLOM</name>
<evidence type="ECO:0000313" key="3">
    <source>
        <dbReference type="Proteomes" id="UP000233469"/>
    </source>
</evidence>
<protein>
    <submittedName>
        <fullName evidence="2">Uncharacterized protein</fullName>
    </submittedName>
</protein>
<dbReference type="VEuPathDB" id="FungiDB:FUN_022682"/>
<gene>
    <name evidence="2" type="ORF">RhiirC2_792452</name>
</gene>
<comment type="caution">
    <text evidence="2">The sequence shown here is derived from an EMBL/GenBank/DDBJ whole genome shotgun (WGS) entry which is preliminary data.</text>
</comment>